<organism evidence="1 2">
    <name type="scientific">Pyrenophora tritici-repentis</name>
    <dbReference type="NCBI Taxonomy" id="45151"/>
    <lineage>
        <taxon>Eukaryota</taxon>
        <taxon>Fungi</taxon>
        <taxon>Dikarya</taxon>
        <taxon>Ascomycota</taxon>
        <taxon>Pezizomycotina</taxon>
        <taxon>Dothideomycetes</taxon>
        <taxon>Pleosporomycetidae</taxon>
        <taxon>Pleosporales</taxon>
        <taxon>Pleosporineae</taxon>
        <taxon>Pleosporaceae</taxon>
        <taxon>Pyrenophora</taxon>
    </lineage>
</organism>
<accession>A0A2W1E5T7</accession>
<protein>
    <submittedName>
        <fullName evidence="1">Uncharacterized protein</fullName>
    </submittedName>
</protein>
<dbReference type="GeneID" id="90956326"/>
<dbReference type="Proteomes" id="UP000245464">
    <property type="component" value="Chromosome 4"/>
</dbReference>
<name>A0A2W1E5T7_9PLEO</name>
<dbReference type="AlphaFoldDB" id="A0A2W1E5T7"/>
<comment type="caution">
    <text evidence="1">The sequence shown here is derived from an EMBL/GenBank/DDBJ whole genome shotgun (WGS) entry which is preliminary data.</text>
</comment>
<sequence>MTMQDDLNFDIDQFLAQNPFGHLGDLNALDMGGMEQIWDWEDLHLDVYTQAGPNGWGAPGESA</sequence>
<dbReference type="RefSeq" id="XP_065962731.1">
    <property type="nucleotide sequence ID" value="XM_066107063.1"/>
</dbReference>
<proteinExistence type="predicted"/>
<dbReference type="KEGG" id="ptrr:90956326"/>
<gene>
    <name evidence="1" type="ORF">PtrM4_093720</name>
</gene>
<dbReference type="EMBL" id="NQIK02000004">
    <property type="protein sequence ID" value="KAF7571872.1"/>
    <property type="molecule type" value="Genomic_DNA"/>
</dbReference>
<evidence type="ECO:0000313" key="2">
    <source>
        <dbReference type="Proteomes" id="UP000245464"/>
    </source>
</evidence>
<evidence type="ECO:0000313" key="1">
    <source>
        <dbReference type="EMBL" id="KAF7571872.1"/>
    </source>
</evidence>
<reference evidence="1 2" key="1">
    <citation type="journal article" date="2018" name="BMC Genomics">
        <title>Comparative genomics of the wheat fungal pathogen Pyrenophora tritici-repentis reveals chromosomal variations and genome plasticity.</title>
        <authorList>
            <person name="Moolhuijzen P."/>
            <person name="See P.T."/>
            <person name="Hane J.K."/>
            <person name="Shi G."/>
            <person name="Liu Z."/>
            <person name="Oliver R.P."/>
            <person name="Moffat C.S."/>
        </authorList>
    </citation>
    <scope>NUCLEOTIDE SEQUENCE [LARGE SCALE GENOMIC DNA]</scope>
    <source>
        <strain evidence="1">M4</strain>
    </source>
</reference>